<evidence type="ECO:0000313" key="5">
    <source>
        <dbReference type="Proteomes" id="UP001604277"/>
    </source>
</evidence>
<evidence type="ECO:0000256" key="2">
    <source>
        <dbReference type="ARBA" id="ARBA00022741"/>
    </source>
</evidence>
<gene>
    <name evidence="4" type="ORF">Fot_13350</name>
</gene>
<reference evidence="5" key="1">
    <citation type="submission" date="2024-07" db="EMBL/GenBank/DDBJ databases">
        <title>Two chromosome-level genome assemblies of Korean endemic species Abeliophyllum distichum and Forsythia ovata (Oleaceae).</title>
        <authorList>
            <person name="Jang H."/>
        </authorList>
    </citation>
    <scope>NUCLEOTIDE SEQUENCE [LARGE SCALE GENOMIC DNA]</scope>
</reference>
<comment type="caution">
    <text evidence="4">The sequence shown here is derived from an EMBL/GenBank/DDBJ whole genome shotgun (WGS) entry which is preliminary data.</text>
</comment>
<dbReference type="EMBL" id="JBFOLJ010000004">
    <property type="protein sequence ID" value="KAL2544117.1"/>
    <property type="molecule type" value="Genomic_DNA"/>
</dbReference>
<accession>A0ABD1W3H9</accession>
<keyword evidence="3" id="KW-0067">ATP-binding</keyword>
<dbReference type="GO" id="GO:0005524">
    <property type="term" value="F:ATP binding"/>
    <property type="evidence" value="ECO:0007669"/>
    <property type="project" value="UniProtKB-KW"/>
</dbReference>
<dbReference type="PANTHER" id="PTHR34378:SF1">
    <property type="entry name" value="GLUTAMATE--CYSTEINE LIGASE, CHLOROPLASTIC"/>
    <property type="match status" value="1"/>
</dbReference>
<keyword evidence="5" id="KW-1185">Reference proteome</keyword>
<dbReference type="PANTHER" id="PTHR34378">
    <property type="entry name" value="GLUTAMATE--CYSTEINE LIGASE, CHLOROPLASTIC"/>
    <property type="match status" value="1"/>
</dbReference>
<dbReference type="InterPro" id="IPR035434">
    <property type="entry name" value="GCL_bact_plant"/>
</dbReference>
<evidence type="ECO:0000313" key="4">
    <source>
        <dbReference type="EMBL" id="KAL2544117.1"/>
    </source>
</evidence>
<proteinExistence type="predicted"/>
<dbReference type="GO" id="GO:0016874">
    <property type="term" value="F:ligase activity"/>
    <property type="evidence" value="ECO:0007669"/>
    <property type="project" value="UniProtKB-KW"/>
</dbReference>
<dbReference type="Proteomes" id="UP001604277">
    <property type="component" value="Unassembled WGS sequence"/>
</dbReference>
<keyword evidence="1 4" id="KW-0436">Ligase</keyword>
<organism evidence="4 5">
    <name type="scientific">Forsythia ovata</name>
    <dbReference type="NCBI Taxonomy" id="205694"/>
    <lineage>
        <taxon>Eukaryota</taxon>
        <taxon>Viridiplantae</taxon>
        <taxon>Streptophyta</taxon>
        <taxon>Embryophyta</taxon>
        <taxon>Tracheophyta</taxon>
        <taxon>Spermatophyta</taxon>
        <taxon>Magnoliopsida</taxon>
        <taxon>eudicotyledons</taxon>
        <taxon>Gunneridae</taxon>
        <taxon>Pentapetalae</taxon>
        <taxon>asterids</taxon>
        <taxon>lamiids</taxon>
        <taxon>Lamiales</taxon>
        <taxon>Oleaceae</taxon>
        <taxon>Forsythieae</taxon>
        <taxon>Forsythia</taxon>
    </lineage>
</organism>
<dbReference type="Gene3D" id="3.30.590.20">
    <property type="match status" value="1"/>
</dbReference>
<evidence type="ECO:0000256" key="1">
    <source>
        <dbReference type="ARBA" id="ARBA00022598"/>
    </source>
</evidence>
<protein>
    <submittedName>
        <fullName evidence="4">Glutamate--cysteine ligase</fullName>
    </submittedName>
</protein>
<name>A0ABD1W3H9_9LAMI</name>
<evidence type="ECO:0000256" key="3">
    <source>
        <dbReference type="ARBA" id="ARBA00022840"/>
    </source>
</evidence>
<dbReference type="AlphaFoldDB" id="A0ABD1W3H9"/>
<keyword evidence="2" id="KW-0547">Nucleotide-binding</keyword>
<sequence length="155" mass="17395">MALMSQAGSSHCIHSEMILCKVRYNGVRSIANNMAESKMKEFFGLGQSSWNSLKVIRNLNLDGVDKGERRGHQLIVSASPPTEDAVIAAEPLTKEDLVGYLASGCKPKEKWRIGTEHEKFGFEFGTLRPMKYEQIAELLNGISERFDWDKIMEGD</sequence>